<organism evidence="10">
    <name type="scientific">hydrothermal vent metagenome</name>
    <dbReference type="NCBI Taxonomy" id="652676"/>
    <lineage>
        <taxon>unclassified sequences</taxon>
        <taxon>metagenomes</taxon>
        <taxon>ecological metagenomes</taxon>
    </lineage>
</organism>
<dbReference type="Pfam" id="PF00924">
    <property type="entry name" value="MS_channel_2nd"/>
    <property type="match status" value="1"/>
</dbReference>
<evidence type="ECO:0000313" key="10">
    <source>
        <dbReference type="EMBL" id="VAX25221.1"/>
    </source>
</evidence>
<feature type="transmembrane region" description="Helical" evidence="7">
    <location>
        <begin position="49"/>
        <end position="71"/>
    </location>
</feature>
<dbReference type="Gene3D" id="2.30.30.60">
    <property type="match status" value="1"/>
</dbReference>
<dbReference type="SUPFAM" id="SSF50182">
    <property type="entry name" value="Sm-like ribonucleoproteins"/>
    <property type="match status" value="1"/>
</dbReference>
<name>A0A3B1CF76_9ZZZZ</name>
<keyword evidence="3" id="KW-1003">Cell membrane</keyword>
<evidence type="ECO:0000256" key="6">
    <source>
        <dbReference type="ARBA" id="ARBA00023136"/>
    </source>
</evidence>
<dbReference type="InterPro" id="IPR023408">
    <property type="entry name" value="MscS_beta-dom_sf"/>
</dbReference>
<dbReference type="InterPro" id="IPR010920">
    <property type="entry name" value="LSM_dom_sf"/>
</dbReference>
<dbReference type="PANTHER" id="PTHR30221">
    <property type="entry name" value="SMALL-CONDUCTANCE MECHANOSENSITIVE CHANNEL"/>
    <property type="match status" value="1"/>
</dbReference>
<proteinExistence type="inferred from homology"/>
<dbReference type="SUPFAM" id="SSF82861">
    <property type="entry name" value="Mechanosensitive channel protein MscS (YggB), transmembrane region"/>
    <property type="match status" value="1"/>
</dbReference>
<dbReference type="Pfam" id="PF21088">
    <property type="entry name" value="MS_channel_1st"/>
    <property type="match status" value="1"/>
</dbReference>
<feature type="domain" description="Mechanosensitive ion channel transmembrane helices 2/3" evidence="9">
    <location>
        <begin position="57"/>
        <end position="96"/>
    </location>
</feature>
<accession>A0A3B1CF76</accession>
<dbReference type="InterPro" id="IPR006685">
    <property type="entry name" value="MscS_channel_2nd"/>
</dbReference>
<dbReference type="PANTHER" id="PTHR30221:SF1">
    <property type="entry name" value="SMALL-CONDUCTANCE MECHANOSENSITIVE CHANNEL"/>
    <property type="match status" value="1"/>
</dbReference>
<sequence length="164" mass="17607">MIDYLSGYLFVARNVLLGAVIIAVAFAFSRFVRASLKSAISGFEWSRQVGALMTTTAYYAILATGAMIGVSVMGINIAPLIAALGLGGFALGFALRDAVGNLLAGFLIIIYRPFVIGDFITVSGIEGEVKQINLRYTELENKEGRSLIPNQTIINTPVKVKNKD</sequence>
<comment type="subcellular location">
    <subcellularLocation>
        <location evidence="1">Cell membrane</location>
        <topology evidence="1">Multi-pass membrane protein</topology>
    </subcellularLocation>
</comment>
<protein>
    <recommendedName>
        <fullName evidence="11">Small-conductance mechanosensitive channel</fullName>
    </recommendedName>
</protein>
<dbReference type="GO" id="GO:0005886">
    <property type="term" value="C:plasma membrane"/>
    <property type="evidence" value="ECO:0007669"/>
    <property type="project" value="UniProtKB-SubCell"/>
</dbReference>
<comment type="similarity">
    <text evidence="2">Belongs to the MscS (TC 1.A.23) family.</text>
</comment>
<evidence type="ECO:0000259" key="8">
    <source>
        <dbReference type="Pfam" id="PF00924"/>
    </source>
</evidence>
<dbReference type="GO" id="GO:0008381">
    <property type="term" value="F:mechanosensitive monoatomic ion channel activity"/>
    <property type="evidence" value="ECO:0007669"/>
    <property type="project" value="InterPro"/>
</dbReference>
<dbReference type="EMBL" id="UOGA01000292">
    <property type="protein sequence ID" value="VAX25221.1"/>
    <property type="molecule type" value="Genomic_DNA"/>
</dbReference>
<gene>
    <name evidence="10" type="ORF">MNBD_NITROSPINAE04-635</name>
</gene>
<keyword evidence="5 7" id="KW-1133">Transmembrane helix</keyword>
<evidence type="ECO:0000256" key="5">
    <source>
        <dbReference type="ARBA" id="ARBA00022989"/>
    </source>
</evidence>
<dbReference type="InterPro" id="IPR045275">
    <property type="entry name" value="MscS_archaea/bacteria_type"/>
</dbReference>
<evidence type="ECO:0000256" key="7">
    <source>
        <dbReference type="SAM" id="Phobius"/>
    </source>
</evidence>
<dbReference type="AlphaFoldDB" id="A0A3B1CF76"/>
<dbReference type="InterPro" id="IPR011014">
    <property type="entry name" value="MscS_channel_TM-2"/>
</dbReference>
<feature type="domain" description="Mechanosensitive ion channel MscS" evidence="8">
    <location>
        <begin position="97"/>
        <end position="158"/>
    </location>
</feature>
<evidence type="ECO:0000256" key="3">
    <source>
        <dbReference type="ARBA" id="ARBA00022475"/>
    </source>
</evidence>
<feature type="transmembrane region" description="Helical" evidence="7">
    <location>
        <begin position="77"/>
        <end position="95"/>
    </location>
</feature>
<evidence type="ECO:0000259" key="9">
    <source>
        <dbReference type="Pfam" id="PF21088"/>
    </source>
</evidence>
<evidence type="ECO:0000256" key="2">
    <source>
        <dbReference type="ARBA" id="ARBA00008017"/>
    </source>
</evidence>
<keyword evidence="4 7" id="KW-0812">Transmembrane</keyword>
<dbReference type="InterPro" id="IPR049142">
    <property type="entry name" value="MS_channel_1st"/>
</dbReference>
<evidence type="ECO:0000256" key="4">
    <source>
        <dbReference type="ARBA" id="ARBA00022692"/>
    </source>
</evidence>
<dbReference type="Gene3D" id="1.10.287.1260">
    <property type="match status" value="1"/>
</dbReference>
<evidence type="ECO:0008006" key="11">
    <source>
        <dbReference type="Google" id="ProtNLM"/>
    </source>
</evidence>
<reference evidence="10" key="1">
    <citation type="submission" date="2018-06" db="EMBL/GenBank/DDBJ databases">
        <authorList>
            <person name="Zhirakovskaya E."/>
        </authorList>
    </citation>
    <scope>NUCLEOTIDE SEQUENCE</scope>
</reference>
<feature type="transmembrane region" description="Helical" evidence="7">
    <location>
        <begin position="102"/>
        <end position="125"/>
    </location>
</feature>
<keyword evidence="6 7" id="KW-0472">Membrane</keyword>
<feature type="transmembrane region" description="Helical" evidence="7">
    <location>
        <begin position="6"/>
        <end position="28"/>
    </location>
</feature>
<evidence type="ECO:0000256" key="1">
    <source>
        <dbReference type="ARBA" id="ARBA00004651"/>
    </source>
</evidence>